<sequence>MKRQKPALTRPPVTDKAARTSIGGKMESPKNKSADAEKSVKKDEIAAPASKPAVSPAQSPAAKEAHPVKGDAVPQTPDARPTPDSKPSPPTPTDPEKAAEVVKASSDKTEGVKPDAVKGGPAAQPGDKTPKDIPAKTDAGASKAGSVAKDAGLAKAGSDADKNAPTKTAEDGGSGKPPQAPAEQRPGKSGPVALVLALVALIAAAVLGWQVYELRLATGEIRQEVAQRLSGGETAIAEVRALVRQNNEGLGTLQGRFGALESQVGTMEGQAATLELLYRESTRSRGDQVLAELEQAITIAGQQLQLAGNFEAALIALQGAEARLAAPEFGHLQPLRRALVRDIEALKAHPQVDVSGIALRLELVLERVDSLPLAFEVKLAELAAEREAEIERAREEDDVVGRTLGFLRALGADIWSEVKGMVRLERLDNADPVLLGPEQSNYLRENVKIRLLTARLALLARDGRTYVTDIERARDWLERYFDGGSDQVRRTLDELGELAATPIRAELPTLTDTFAALRVLQARGVEAESPSSEESGTDEAAR</sequence>
<evidence type="ECO:0000313" key="4">
    <source>
        <dbReference type="Proteomes" id="UP000599523"/>
    </source>
</evidence>
<protein>
    <recommendedName>
        <fullName evidence="5">Uroporphyrin-3 C-methyltransferase</fullName>
    </recommendedName>
</protein>
<keyword evidence="2" id="KW-0472">Membrane</keyword>
<reference evidence="3" key="1">
    <citation type="submission" date="2019-12" db="EMBL/GenBank/DDBJ databases">
        <title>Comparative genomics gives insights into the taxonomy of the Azoarcus-Aromatoleum group and reveals separate origins of nif in the plant-associated Azoarcus and non-plant-associated Aromatoleum sub-groups.</title>
        <authorList>
            <person name="Lafos M."/>
            <person name="Maluk M."/>
            <person name="Batista M."/>
            <person name="Junghare M."/>
            <person name="Carmona M."/>
            <person name="Faoro H."/>
            <person name="Cruz L.M."/>
            <person name="Battistoni F."/>
            <person name="De Souza E."/>
            <person name="Pedrosa F."/>
            <person name="Chen W.-M."/>
            <person name="Poole P.S."/>
            <person name="Dixon R.A."/>
            <person name="James E.K."/>
        </authorList>
    </citation>
    <scope>NUCLEOTIDE SEQUENCE</scope>
    <source>
        <strain evidence="3">NSC3</strain>
    </source>
</reference>
<keyword evidence="4" id="KW-1185">Reference proteome</keyword>
<dbReference type="Pfam" id="PF04375">
    <property type="entry name" value="HemX"/>
    <property type="match status" value="1"/>
</dbReference>
<evidence type="ECO:0000256" key="2">
    <source>
        <dbReference type="SAM" id="Phobius"/>
    </source>
</evidence>
<dbReference type="RefSeq" id="WP_168986928.1">
    <property type="nucleotide sequence ID" value="NZ_CAWPHM010000066.1"/>
</dbReference>
<feature type="compositionally biased region" description="Pro residues" evidence="1">
    <location>
        <begin position="84"/>
        <end position="93"/>
    </location>
</feature>
<accession>A0A972J7T1</accession>
<organism evidence="3 4">
    <name type="scientific">Azoarcus taiwanensis</name>
    <dbReference type="NCBI Taxonomy" id="666964"/>
    <lineage>
        <taxon>Bacteria</taxon>
        <taxon>Pseudomonadati</taxon>
        <taxon>Pseudomonadota</taxon>
        <taxon>Betaproteobacteria</taxon>
        <taxon>Rhodocyclales</taxon>
        <taxon>Zoogloeaceae</taxon>
        <taxon>Azoarcus</taxon>
    </lineage>
</organism>
<keyword evidence="2" id="KW-1133">Transmembrane helix</keyword>
<dbReference type="PANTHER" id="PTHR38043">
    <property type="entry name" value="PROTEIN HEMX"/>
    <property type="match status" value="1"/>
</dbReference>
<dbReference type="Proteomes" id="UP000599523">
    <property type="component" value="Unassembled WGS sequence"/>
</dbReference>
<comment type="caution">
    <text evidence="3">The sequence shown here is derived from an EMBL/GenBank/DDBJ whole genome shotgun (WGS) entry which is preliminary data.</text>
</comment>
<gene>
    <name evidence="3" type="ORF">GPA21_04015</name>
</gene>
<feature type="region of interest" description="Disordered" evidence="1">
    <location>
        <begin position="1"/>
        <end position="188"/>
    </location>
</feature>
<proteinExistence type="predicted"/>
<dbReference type="InterPro" id="IPR007470">
    <property type="entry name" value="HemX"/>
</dbReference>
<dbReference type="PANTHER" id="PTHR38043:SF1">
    <property type="entry name" value="PROTEIN HEMX"/>
    <property type="match status" value="1"/>
</dbReference>
<evidence type="ECO:0000313" key="3">
    <source>
        <dbReference type="EMBL" id="NMG02136.1"/>
    </source>
</evidence>
<evidence type="ECO:0000256" key="1">
    <source>
        <dbReference type="SAM" id="MobiDB-lite"/>
    </source>
</evidence>
<name>A0A972J7T1_9RHOO</name>
<evidence type="ECO:0008006" key="5">
    <source>
        <dbReference type="Google" id="ProtNLM"/>
    </source>
</evidence>
<feature type="transmembrane region" description="Helical" evidence="2">
    <location>
        <begin position="192"/>
        <end position="212"/>
    </location>
</feature>
<feature type="compositionally biased region" description="Low complexity" evidence="1">
    <location>
        <begin position="46"/>
        <end position="62"/>
    </location>
</feature>
<feature type="compositionally biased region" description="Basic and acidic residues" evidence="1">
    <location>
        <begin position="27"/>
        <end position="45"/>
    </location>
</feature>
<feature type="compositionally biased region" description="Basic and acidic residues" evidence="1">
    <location>
        <begin position="158"/>
        <end position="170"/>
    </location>
</feature>
<feature type="compositionally biased region" description="Basic and acidic residues" evidence="1">
    <location>
        <begin position="94"/>
        <end position="116"/>
    </location>
</feature>
<keyword evidence="2" id="KW-0812">Transmembrane</keyword>
<dbReference type="AlphaFoldDB" id="A0A972J7T1"/>
<dbReference type="EMBL" id="WTVM01000015">
    <property type="protein sequence ID" value="NMG02136.1"/>
    <property type="molecule type" value="Genomic_DNA"/>
</dbReference>